<gene>
    <name evidence="1" type="ORF">SAMN05421747_13215</name>
</gene>
<dbReference type="STRING" id="623281.SAMN05421747_13215"/>
<accession>A0A1I1MCA7</accession>
<keyword evidence="2" id="KW-1185">Reference proteome</keyword>
<protein>
    <recommendedName>
        <fullName evidence="3">Chaperone of endosialidase</fullName>
    </recommendedName>
</protein>
<sequence>MSTIAKYINGLAAIILLFPFVCVGQVASKIAVSDTRHIDDAPVSFNREVKFDFKLRNAVGVPGLGNYSGQMTIAPWADNSGNRHHQLNFNDGGIFYRTGRPDDSTWGIWQRMVIENGSGNVGIGTDNPQAKLAVNGNILAKEVKVKTDISVPDYVFEPDYELPSLAEIEAYVKQHKHLPEVPSAADIQRDGLDLAAMNLLLLKKVEELTLHAIRQQQEIKELKKDLASIKKP</sequence>
<dbReference type="Proteomes" id="UP000199577">
    <property type="component" value="Unassembled WGS sequence"/>
</dbReference>
<name>A0A1I1MCA7_9SPHI</name>
<dbReference type="OrthoDB" id="758388at2"/>
<dbReference type="RefSeq" id="WP_090975177.1">
    <property type="nucleotide sequence ID" value="NZ_FOLL01000032.1"/>
</dbReference>
<organism evidence="1 2">
    <name type="scientific">Parapedobacter composti</name>
    <dbReference type="NCBI Taxonomy" id="623281"/>
    <lineage>
        <taxon>Bacteria</taxon>
        <taxon>Pseudomonadati</taxon>
        <taxon>Bacteroidota</taxon>
        <taxon>Sphingobacteriia</taxon>
        <taxon>Sphingobacteriales</taxon>
        <taxon>Sphingobacteriaceae</taxon>
        <taxon>Parapedobacter</taxon>
    </lineage>
</organism>
<evidence type="ECO:0000313" key="2">
    <source>
        <dbReference type="Proteomes" id="UP000199577"/>
    </source>
</evidence>
<dbReference type="AlphaFoldDB" id="A0A1I1MCA7"/>
<reference evidence="2" key="1">
    <citation type="submission" date="2016-10" db="EMBL/GenBank/DDBJ databases">
        <authorList>
            <person name="Varghese N."/>
            <person name="Submissions S."/>
        </authorList>
    </citation>
    <scope>NUCLEOTIDE SEQUENCE [LARGE SCALE GENOMIC DNA]</scope>
    <source>
        <strain evidence="2">DSM 22900</strain>
    </source>
</reference>
<evidence type="ECO:0008006" key="3">
    <source>
        <dbReference type="Google" id="ProtNLM"/>
    </source>
</evidence>
<dbReference type="EMBL" id="FOLL01000032">
    <property type="protein sequence ID" value="SFC82825.1"/>
    <property type="molecule type" value="Genomic_DNA"/>
</dbReference>
<evidence type="ECO:0000313" key="1">
    <source>
        <dbReference type="EMBL" id="SFC82825.1"/>
    </source>
</evidence>
<proteinExistence type="predicted"/>